<accession>A0A6J5L940</accession>
<dbReference type="Gene3D" id="3.90.320.10">
    <property type="match status" value="1"/>
</dbReference>
<dbReference type="EMBL" id="LR796242">
    <property type="protein sequence ID" value="CAB4131021.1"/>
    <property type="molecule type" value="Genomic_DNA"/>
</dbReference>
<reference evidence="2" key="1">
    <citation type="submission" date="2020-04" db="EMBL/GenBank/DDBJ databases">
        <authorList>
            <person name="Chiriac C."/>
            <person name="Salcher M."/>
            <person name="Ghai R."/>
            <person name="Kavagutti S V."/>
        </authorList>
    </citation>
    <scope>NUCLEOTIDE SEQUENCE</scope>
</reference>
<dbReference type="InterPro" id="IPR038726">
    <property type="entry name" value="PDDEXK_AddAB-type"/>
</dbReference>
<proteinExistence type="predicted"/>
<protein>
    <recommendedName>
        <fullName evidence="1">PD-(D/E)XK endonuclease-like domain-containing protein</fullName>
    </recommendedName>
</protein>
<evidence type="ECO:0000313" key="2">
    <source>
        <dbReference type="EMBL" id="CAB4131021.1"/>
    </source>
</evidence>
<gene>
    <name evidence="2" type="ORF">UFOVP120_52</name>
</gene>
<organism evidence="2">
    <name type="scientific">uncultured Caudovirales phage</name>
    <dbReference type="NCBI Taxonomy" id="2100421"/>
    <lineage>
        <taxon>Viruses</taxon>
        <taxon>Duplodnaviria</taxon>
        <taxon>Heunggongvirae</taxon>
        <taxon>Uroviricota</taxon>
        <taxon>Caudoviricetes</taxon>
        <taxon>Peduoviridae</taxon>
        <taxon>Maltschvirus</taxon>
        <taxon>Maltschvirus maltsch</taxon>
    </lineage>
</organism>
<name>A0A6J5L940_9CAUD</name>
<feature type="domain" description="PD-(D/E)XK endonuclease-like" evidence="1">
    <location>
        <begin position="12"/>
        <end position="207"/>
    </location>
</feature>
<sequence length="250" mass="27407">MKNPFEVHDLQHLSPSACNLFTNSPAMFVLEKCMKKRSPVGAAAHRGAAVEAGIVEGLLNGSDDETCAKIAQVEFDKLTALSGDSRREKEAGAIGDMVKMGLAELRPYGKPTSTQGKIEYHIEDLMVPMIGFYDFEWANHGILTDLKTTHALPSKISTSHARQVALYVAARGNNLDARLTYVTSKKSATYHLENVAQHVLALEKIALTIQRFLSISDDPLELASIVVPEVDSFYFADPMARKAAFDVWGL</sequence>
<dbReference type="Pfam" id="PF12705">
    <property type="entry name" value="PDDEXK_1"/>
    <property type="match status" value="1"/>
</dbReference>
<evidence type="ECO:0000259" key="1">
    <source>
        <dbReference type="Pfam" id="PF12705"/>
    </source>
</evidence>
<dbReference type="InterPro" id="IPR011604">
    <property type="entry name" value="PDDEXK-like_dom_sf"/>
</dbReference>